<gene>
    <name evidence="2" type="ORF">AMON00008_LOCUS27881</name>
</gene>
<organism evidence="2">
    <name type="scientific">Alexandrium monilatum</name>
    <dbReference type="NCBI Taxonomy" id="311494"/>
    <lineage>
        <taxon>Eukaryota</taxon>
        <taxon>Sar</taxon>
        <taxon>Alveolata</taxon>
        <taxon>Dinophyceae</taxon>
        <taxon>Gonyaulacales</taxon>
        <taxon>Pyrocystaceae</taxon>
        <taxon>Alexandrium</taxon>
    </lineage>
</organism>
<dbReference type="AlphaFoldDB" id="A0A7S4QZL7"/>
<feature type="compositionally biased region" description="Pro residues" evidence="1">
    <location>
        <begin position="21"/>
        <end position="30"/>
    </location>
</feature>
<reference evidence="2" key="1">
    <citation type="submission" date="2021-01" db="EMBL/GenBank/DDBJ databases">
        <authorList>
            <person name="Corre E."/>
            <person name="Pelletier E."/>
            <person name="Niang G."/>
            <person name="Scheremetjew M."/>
            <person name="Finn R."/>
            <person name="Kale V."/>
            <person name="Holt S."/>
            <person name="Cochrane G."/>
            <person name="Meng A."/>
            <person name="Brown T."/>
            <person name="Cohen L."/>
        </authorList>
    </citation>
    <scope>NUCLEOTIDE SEQUENCE</scope>
    <source>
        <strain evidence="2">CCMP3105</strain>
    </source>
</reference>
<evidence type="ECO:0000256" key="1">
    <source>
        <dbReference type="SAM" id="MobiDB-lite"/>
    </source>
</evidence>
<evidence type="ECO:0008006" key="3">
    <source>
        <dbReference type="Google" id="ProtNLM"/>
    </source>
</evidence>
<proteinExistence type="predicted"/>
<accession>A0A7S4QZL7</accession>
<dbReference type="EMBL" id="HBNR01040222">
    <property type="protein sequence ID" value="CAE4598563.1"/>
    <property type="molecule type" value="Transcribed_RNA"/>
</dbReference>
<sequence>MAALGQGTASWGHTGGTRPATIPPPPPTGTLPPRMLRVEFKGQPYDWFNLDEMGELVRSEDFVNTLRENIVHYFSVPYDCQVVFDEEGVLSTAADFARALKGSRPCIQVWDVREMPQDLREQAAQKLAVAAAEVARSQRTLNAFPGRAGGGSRPLSPWPVRVAGQVEAEPAAPCQGGPASVGALGPRLVGVGPAQEPRASFADRLAVGGTPPVPPPLAAGPYPAGPHPLAMSARPMMPAGLVGPSLLPGTAGSWVPAVMGGSVPPPPMPMEPVSVLPGSAPGLRQYDVGMRPPWQDPSLALSKECMEVTLTKDLSDANSRFGFANVPSVDGRHLLVTWVDVNGLLARWNRSYPERGVREGDLICAVNGAMDDVEAMRLQLQHDAVRMLVRKGIGPGLLPPEGRA</sequence>
<name>A0A7S4QZL7_9DINO</name>
<protein>
    <recommendedName>
        <fullName evidence="3">PDZ domain-containing protein</fullName>
    </recommendedName>
</protein>
<feature type="region of interest" description="Disordered" evidence="1">
    <location>
        <begin position="1"/>
        <end position="32"/>
    </location>
</feature>
<evidence type="ECO:0000313" key="2">
    <source>
        <dbReference type="EMBL" id="CAE4598563.1"/>
    </source>
</evidence>